<protein>
    <submittedName>
        <fullName evidence="14">RIP metalloprotease RseP</fullName>
    </submittedName>
</protein>
<organism evidence="14 15">
    <name type="scientific">Tessaracoccus oleiagri</name>
    <dbReference type="NCBI Taxonomy" id="686624"/>
    <lineage>
        <taxon>Bacteria</taxon>
        <taxon>Bacillati</taxon>
        <taxon>Actinomycetota</taxon>
        <taxon>Actinomycetes</taxon>
        <taxon>Propionibacteriales</taxon>
        <taxon>Propionibacteriaceae</taxon>
        <taxon>Tessaracoccus</taxon>
    </lineage>
</organism>
<dbReference type="EMBL" id="FNGP01000004">
    <property type="protein sequence ID" value="SDL63631.1"/>
    <property type="molecule type" value="Genomic_DNA"/>
</dbReference>
<gene>
    <name evidence="14" type="ORF">SAMN04488242_2214</name>
</gene>
<sequence length="428" mass="46697">MTEVLLVIALGILFFALIMASIALHEIGHLVPAKLFGVKVTEYFVGFGKRIWSTRRGETEYGFKWIPLGGYVRLVGMYPPARPGEKRNWLTRMADDARSVEWDEITPADEGRLLYQQKTWKKIVVMLGGPMMNIVLAFLIFLGVNAIHGMYVSTLTVSAVSECVIAANSEDRTCGPDDPPTPAVEAGVRVGDVIASFNGVALQSWDQMSELIRENRDGEARVTVIRDGERVDLPTVRTQLNHLPDRLDPTAYVEAGFFGVSPTVELQRAGPVATARQMWTMTQQSAVALLSFPVRIYNVAEDLVMGRPRDLNGPISIVGASRVAGEIGVTDQLPVESKVATWFSLLGSVNLFVALLNLVPLLPLDGGHIAGAIYEWLKRRAHRLLGRPDPGPVDTAKAMPMIFVVGGFLVLGGAVLILADIISPVSLF</sequence>
<comment type="subcellular location">
    <subcellularLocation>
        <location evidence="2">Membrane</location>
        <topology evidence="2">Multi-pass membrane protein</topology>
    </subcellularLocation>
</comment>
<name>A0A1G9LPI7_9ACTN</name>
<keyword evidence="15" id="KW-1185">Reference proteome</keyword>
<comment type="cofactor">
    <cofactor evidence="1">
        <name>Zn(2+)</name>
        <dbReference type="ChEBI" id="CHEBI:29105"/>
    </cofactor>
</comment>
<evidence type="ECO:0000256" key="6">
    <source>
        <dbReference type="ARBA" id="ARBA00022801"/>
    </source>
</evidence>
<evidence type="ECO:0000256" key="8">
    <source>
        <dbReference type="ARBA" id="ARBA00022989"/>
    </source>
</evidence>
<dbReference type="AlphaFoldDB" id="A0A1G9LPI7"/>
<dbReference type="RefSeq" id="WP_093252120.1">
    <property type="nucleotide sequence ID" value="NZ_FNGP01000004.1"/>
</dbReference>
<evidence type="ECO:0000256" key="4">
    <source>
        <dbReference type="ARBA" id="ARBA00022670"/>
    </source>
</evidence>
<feature type="transmembrane region" description="Helical" evidence="11">
    <location>
        <begin position="123"/>
        <end position="144"/>
    </location>
</feature>
<reference evidence="14 15" key="1">
    <citation type="submission" date="2016-10" db="EMBL/GenBank/DDBJ databases">
        <authorList>
            <person name="de Groot N.N."/>
        </authorList>
    </citation>
    <scope>NUCLEOTIDE SEQUENCE [LARGE SCALE GENOMIC DNA]</scope>
    <source>
        <strain evidence="14 15">CGMCC 1.9159</strain>
    </source>
</reference>
<accession>A0A1G9LPI7</accession>
<dbReference type="STRING" id="686624.SAMN04488242_2214"/>
<dbReference type="Pfam" id="PF17820">
    <property type="entry name" value="PDZ_6"/>
    <property type="match status" value="1"/>
</dbReference>
<keyword evidence="8 11" id="KW-1133">Transmembrane helix</keyword>
<evidence type="ECO:0000259" key="13">
    <source>
        <dbReference type="Pfam" id="PF17820"/>
    </source>
</evidence>
<keyword evidence="4 14" id="KW-0645">Protease</keyword>
<dbReference type="Gene3D" id="2.30.42.10">
    <property type="match status" value="1"/>
</dbReference>
<dbReference type="InterPro" id="IPR008915">
    <property type="entry name" value="Peptidase_M50"/>
</dbReference>
<dbReference type="Pfam" id="PF02163">
    <property type="entry name" value="Peptidase_M50"/>
    <property type="match status" value="1"/>
</dbReference>
<keyword evidence="7" id="KW-0862">Zinc</keyword>
<dbReference type="CDD" id="cd06163">
    <property type="entry name" value="S2P-M50_PDZ_RseP-like"/>
    <property type="match status" value="1"/>
</dbReference>
<dbReference type="Proteomes" id="UP000199475">
    <property type="component" value="Unassembled WGS sequence"/>
</dbReference>
<dbReference type="InterPro" id="IPR004387">
    <property type="entry name" value="Pept_M50_Zn"/>
</dbReference>
<evidence type="ECO:0000313" key="15">
    <source>
        <dbReference type="Proteomes" id="UP000199475"/>
    </source>
</evidence>
<keyword evidence="5 11" id="KW-0812">Transmembrane</keyword>
<evidence type="ECO:0000256" key="9">
    <source>
        <dbReference type="ARBA" id="ARBA00023049"/>
    </source>
</evidence>
<dbReference type="GO" id="GO:0006508">
    <property type="term" value="P:proteolysis"/>
    <property type="evidence" value="ECO:0007669"/>
    <property type="project" value="UniProtKB-KW"/>
</dbReference>
<comment type="similarity">
    <text evidence="3">Belongs to the peptidase M50B family.</text>
</comment>
<dbReference type="GO" id="GO:0004222">
    <property type="term" value="F:metalloendopeptidase activity"/>
    <property type="evidence" value="ECO:0007669"/>
    <property type="project" value="InterPro"/>
</dbReference>
<keyword evidence="10 11" id="KW-0472">Membrane</keyword>
<dbReference type="OrthoDB" id="9782003at2"/>
<evidence type="ECO:0000313" key="14">
    <source>
        <dbReference type="EMBL" id="SDL63631.1"/>
    </source>
</evidence>
<dbReference type="PANTHER" id="PTHR42837">
    <property type="entry name" value="REGULATOR OF SIGMA-E PROTEASE RSEP"/>
    <property type="match status" value="1"/>
</dbReference>
<dbReference type="InterPro" id="IPR036034">
    <property type="entry name" value="PDZ_sf"/>
</dbReference>
<evidence type="ECO:0000259" key="12">
    <source>
        <dbReference type="Pfam" id="PF02163"/>
    </source>
</evidence>
<feature type="domain" description="PDZ" evidence="13">
    <location>
        <begin position="181"/>
        <end position="226"/>
    </location>
</feature>
<proteinExistence type="inferred from homology"/>
<feature type="domain" description="Peptidase M50" evidence="12">
    <location>
        <begin position="14"/>
        <end position="381"/>
    </location>
</feature>
<evidence type="ECO:0000256" key="5">
    <source>
        <dbReference type="ARBA" id="ARBA00022692"/>
    </source>
</evidence>
<feature type="transmembrane region" description="Helical" evidence="11">
    <location>
        <begin position="339"/>
        <end position="359"/>
    </location>
</feature>
<dbReference type="GO" id="GO:0016020">
    <property type="term" value="C:membrane"/>
    <property type="evidence" value="ECO:0007669"/>
    <property type="project" value="UniProtKB-SubCell"/>
</dbReference>
<dbReference type="PANTHER" id="PTHR42837:SF2">
    <property type="entry name" value="MEMBRANE METALLOPROTEASE ARASP2, CHLOROPLASTIC-RELATED"/>
    <property type="match status" value="1"/>
</dbReference>
<dbReference type="SUPFAM" id="SSF50156">
    <property type="entry name" value="PDZ domain-like"/>
    <property type="match status" value="1"/>
</dbReference>
<dbReference type="InterPro" id="IPR041489">
    <property type="entry name" value="PDZ_6"/>
</dbReference>
<evidence type="ECO:0000256" key="2">
    <source>
        <dbReference type="ARBA" id="ARBA00004141"/>
    </source>
</evidence>
<keyword evidence="9 14" id="KW-0482">Metalloprotease</keyword>
<evidence type="ECO:0000256" key="3">
    <source>
        <dbReference type="ARBA" id="ARBA00007931"/>
    </source>
</evidence>
<evidence type="ECO:0000256" key="7">
    <source>
        <dbReference type="ARBA" id="ARBA00022833"/>
    </source>
</evidence>
<evidence type="ECO:0000256" key="1">
    <source>
        <dbReference type="ARBA" id="ARBA00001947"/>
    </source>
</evidence>
<keyword evidence="6" id="KW-0378">Hydrolase</keyword>
<feature type="transmembrane region" description="Helical" evidence="11">
    <location>
        <begin position="398"/>
        <end position="422"/>
    </location>
</feature>
<evidence type="ECO:0000256" key="10">
    <source>
        <dbReference type="ARBA" id="ARBA00023136"/>
    </source>
</evidence>
<evidence type="ECO:0000256" key="11">
    <source>
        <dbReference type="SAM" id="Phobius"/>
    </source>
</evidence>